<dbReference type="Proteomes" id="UP000323454">
    <property type="component" value="Unassembled WGS sequence"/>
</dbReference>
<dbReference type="OrthoDB" id="4965972at2"/>
<evidence type="ECO:0008006" key="4">
    <source>
        <dbReference type="Google" id="ProtNLM"/>
    </source>
</evidence>
<dbReference type="RefSeq" id="WP_149849831.1">
    <property type="nucleotide sequence ID" value="NZ_VUOB01000022.1"/>
</dbReference>
<feature type="compositionally biased region" description="Gly residues" evidence="1">
    <location>
        <begin position="325"/>
        <end position="334"/>
    </location>
</feature>
<evidence type="ECO:0000313" key="2">
    <source>
        <dbReference type="EMBL" id="KAA2262248.1"/>
    </source>
</evidence>
<feature type="region of interest" description="Disordered" evidence="1">
    <location>
        <begin position="321"/>
        <end position="415"/>
    </location>
</feature>
<sequence length="496" mass="51811">MSGNLTSWADTPFEHHLDPETLREVPHRPEELASWLDARLAAPAPADAEAELVWRTEVGVAARLLGRLDLAERELTVALTLAERSATADPLAARVRLALVHQWQGRFELARSELVDCLVRVARRPKPGPVDPFIEQHAGTCAYDAGDWPLARHHFGRAVRLRADEGGRAAAAAALLAVDAADACATAADLAAEVDRLVIGVHRATAGSGVFREVERPPHAGVLIDVAELLLAGPVSVTVLRGVHRYADGLDATLAELVDGGWLEPIGDAVATTARCVPALEAIVAGQHAAAAGLWPDPEAALNAVRRVVAGATGGPVFAAFAGHSGEGGQGGEGGEGRHGTEGSRLAEGGHTGAAGHHDTDGHAGQDSRLAEGGHTNAASHHDTDRHTGQNSRLTEGQHTSAAGHHNTGDHAGQDSHAGRLFGLLVALRQHRAEAHAAAWAGEGLTAAGVRALAEEDPVRRRVKATTGRLASRPYRPLPAPARWQLLGTLRALASD</sequence>
<gene>
    <name evidence="2" type="ORF">F0L68_13245</name>
</gene>
<organism evidence="2 3">
    <name type="scientific">Solihabitans fulvus</name>
    <dbReference type="NCBI Taxonomy" id="1892852"/>
    <lineage>
        <taxon>Bacteria</taxon>
        <taxon>Bacillati</taxon>
        <taxon>Actinomycetota</taxon>
        <taxon>Actinomycetes</taxon>
        <taxon>Pseudonocardiales</taxon>
        <taxon>Pseudonocardiaceae</taxon>
        <taxon>Solihabitans</taxon>
    </lineage>
</organism>
<dbReference type="Gene3D" id="1.25.40.10">
    <property type="entry name" value="Tetratricopeptide repeat domain"/>
    <property type="match status" value="1"/>
</dbReference>
<evidence type="ECO:0000313" key="3">
    <source>
        <dbReference type="Proteomes" id="UP000323454"/>
    </source>
</evidence>
<accession>A0A5B2XEM6</accession>
<dbReference type="SUPFAM" id="SSF48452">
    <property type="entry name" value="TPR-like"/>
    <property type="match status" value="1"/>
</dbReference>
<keyword evidence="3" id="KW-1185">Reference proteome</keyword>
<reference evidence="2 3" key="2">
    <citation type="submission" date="2019-09" db="EMBL/GenBank/DDBJ databases">
        <authorList>
            <person name="Jin C."/>
        </authorList>
    </citation>
    <scope>NUCLEOTIDE SEQUENCE [LARGE SCALE GENOMIC DNA]</scope>
    <source>
        <strain evidence="2 3">AN110305</strain>
    </source>
</reference>
<evidence type="ECO:0000256" key="1">
    <source>
        <dbReference type="SAM" id="MobiDB-lite"/>
    </source>
</evidence>
<proteinExistence type="predicted"/>
<comment type="caution">
    <text evidence="2">The sequence shown here is derived from an EMBL/GenBank/DDBJ whole genome shotgun (WGS) entry which is preliminary data.</text>
</comment>
<protein>
    <recommendedName>
        <fullName evidence="4">Tetratricopeptide repeat protein</fullName>
    </recommendedName>
</protein>
<feature type="compositionally biased region" description="Basic and acidic residues" evidence="1">
    <location>
        <begin position="356"/>
        <end position="372"/>
    </location>
</feature>
<name>A0A5B2XEM6_9PSEU</name>
<dbReference type="AlphaFoldDB" id="A0A5B2XEM6"/>
<reference evidence="2 3" key="1">
    <citation type="submission" date="2019-09" db="EMBL/GenBank/DDBJ databases">
        <title>Goodfellowia gen. nov., a new genus of the Pseudonocardineae related to Actinoalloteichus, containing Goodfellowia coeruleoviolacea gen. nov., comb. nov. gen. nov., comb. nov.</title>
        <authorList>
            <person name="Labeda D."/>
        </authorList>
    </citation>
    <scope>NUCLEOTIDE SEQUENCE [LARGE SCALE GENOMIC DNA]</scope>
    <source>
        <strain evidence="2 3">AN110305</strain>
    </source>
</reference>
<feature type="compositionally biased region" description="Polar residues" evidence="1">
    <location>
        <begin position="389"/>
        <end position="401"/>
    </location>
</feature>
<dbReference type="InterPro" id="IPR011990">
    <property type="entry name" value="TPR-like_helical_dom_sf"/>
</dbReference>
<dbReference type="EMBL" id="VUOB01000022">
    <property type="protein sequence ID" value="KAA2262248.1"/>
    <property type="molecule type" value="Genomic_DNA"/>
</dbReference>